<dbReference type="AlphaFoldDB" id="A0A833N123"/>
<dbReference type="EMBL" id="WEKV01000014">
    <property type="protein sequence ID" value="KAB7783945.1"/>
    <property type="molecule type" value="Genomic_DNA"/>
</dbReference>
<evidence type="ECO:0000256" key="1">
    <source>
        <dbReference type="SAM" id="MobiDB-lite"/>
    </source>
</evidence>
<dbReference type="Proteomes" id="UP000469949">
    <property type="component" value="Unassembled WGS sequence"/>
</dbReference>
<feature type="transmembrane region" description="Helical" evidence="2">
    <location>
        <begin position="96"/>
        <end position="115"/>
    </location>
</feature>
<protein>
    <submittedName>
        <fullName evidence="3">Putative membrane protein</fullName>
    </submittedName>
</protein>
<evidence type="ECO:0000313" key="4">
    <source>
        <dbReference type="Proteomes" id="UP000469949"/>
    </source>
</evidence>
<feature type="transmembrane region" description="Helical" evidence="2">
    <location>
        <begin position="229"/>
        <end position="250"/>
    </location>
</feature>
<feature type="transmembrane region" description="Helical" evidence="2">
    <location>
        <begin position="200"/>
        <end position="220"/>
    </location>
</feature>
<feature type="transmembrane region" description="Helical" evidence="2">
    <location>
        <begin position="171"/>
        <end position="194"/>
    </location>
</feature>
<accession>A0A833N123</accession>
<dbReference type="PANTHER" id="PTHR37314">
    <property type="entry name" value="SLR0142 PROTEIN"/>
    <property type="match status" value="1"/>
</dbReference>
<evidence type="ECO:0000313" key="3">
    <source>
        <dbReference type="EMBL" id="KAB7783945.1"/>
    </source>
</evidence>
<organism evidence="3 4">
    <name type="scientific">Methylorubrum populi</name>
    <dbReference type="NCBI Taxonomy" id="223967"/>
    <lineage>
        <taxon>Bacteria</taxon>
        <taxon>Pseudomonadati</taxon>
        <taxon>Pseudomonadota</taxon>
        <taxon>Alphaproteobacteria</taxon>
        <taxon>Hyphomicrobiales</taxon>
        <taxon>Methylobacteriaceae</taxon>
        <taxon>Methylorubrum</taxon>
    </lineage>
</organism>
<proteinExistence type="predicted"/>
<dbReference type="PANTHER" id="PTHR37314:SF4">
    <property type="entry name" value="UPF0700 TRANSMEMBRANE PROTEIN YOAK"/>
    <property type="match status" value="1"/>
</dbReference>
<name>A0A833N123_9HYPH</name>
<feature type="transmembrane region" description="Helical" evidence="2">
    <location>
        <begin position="45"/>
        <end position="64"/>
    </location>
</feature>
<keyword evidence="2" id="KW-0472">Membrane</keyword>
<comment type="caution">
    <text evidence="3">The sequence shown here is derived from an EMBL/GenBank/DDBJ whole genome shotgun (WGS) entry which is preliminary data.</text>
</comment>
<evidence type="ECO:0000256" key="2">
    <source>
        <dbReference type="SAM" id="Phobius"/>
    </source>
</evidence>
<keyword evidence="2" id="KW-0812">Transmembrane</keyword>
<keyword evidence="2" id="KW-1133">Transmembrane helix</keyword>
<feature type="region of interest" description="Disordered" evidence="1">
    <location>
        <begin position="1"/>
        <end position="40"/>
    </location>
</feature>
<dbReference type="Pfam" id="PF06912">
    <property type="entry name" value="DUF1275"/>
    <property type="match status" value="1"/>
</dbReference>
<sequence length="275" mass="28262">MGSTYPYRLPAGPDAGSNATPARSDAAATGGQVDRSFPSRPETRVPLAVALAFLAGSADSIGFLEHSQLFMSFMSGNTTRFGVAASSFDWSGVTRFGSTIALFCFGAFAGTLVAAWAGRWRLSVLLGAQAVLLSIGNLLPEAPDAFPLHAYPVVLALGMLNATLQDEAGRSLALTYVTGTVVRFGTGLANMVLHKPAPSFWLQAPLWAGLTLGAVTGGFIQKALGPDAFLVPAALSASLAVAGIILTVALPGSGYVSNERSAQPDAHPDAPATAR</sequence>
<gene>
    <name evidence="3" type="ORF">F8B43_3868</name>
</gene>
<dbReference type="InterPro" id="IPR010699">
    <property type="entry name" value="DUF1275"/>
</dbReference>
<reference evidence="3 4" key="1">
    <citation type="submission" date="2019-10" db="EMBL/GenBank/DDBJ databases">
        <title>Draft Genome Sequence of the Caffeine Degrading Methylotroph Methylorubrum populi PINKEL.</title>
        <authorList>
            <person name="Dawson S.C."/>
            <person name="Zhang X."/>
            <person name="Wright M.E."/>
            <person name="Sharma G."/>
            <person name="Langner J.T."/>
            <person name="Ditty J.L."/>
            <person name="Subuyuj G.A."/>
        </authorList>
    </citation>
    <scope>NUCLEOTIDE SEQUENCE [LARGE SCALE GENOMIC DNA]</scope>
    <source>
        <strain evidence="3 4">Pinkel</strain>
    </source>
</reference>